<reference evidence="1 2" key="1">
    <citation type="submission" date="2018-12" db="EMBL/GenBank/DDBJ databases">
        <title>Glycomyces sp. YIM 121974 draft genome.</title>
        <authorList>
            <person name="Li Q."/>
        </authorList>
    </citation>
    <scope>NUCLEOTIDE SEQUENCE [LARGE SCALE GENOMIC DNA]</scope>
    <source>
        <strain evidence="1 2">YIM 121974</strain>
    </source>
</reference>
<dbReference type="AlphaFoldDB" id="A0A426UT37"/>
<organism evidence="1 2">
    <name type="scientific">Glycomyces terrestris</name>
    <dbReference type="NCBI Taxonomy" id="2493553"/>
    <lineage>
        <taxon>Bacteria</taxon>
        <taxon>Bacillati</taxon>
        <taxon>Actinomycetota</taxon>
        <taxon>Actinomycetes</taxon>
        <taxon>Glycomycetales</taxon>
        <taxon>Glycomycetaceae</taxon>
        <taxon>Glycomyces</taxon>
    </lineage>
</organism>
<dbReference type="EMBL" id="RSEB01000007">
    <property type="protein sequence ID" value="RRR96535.1"/>
    <property type="molecule type" value="Genomic_DNA"/>
</dbReference>
<gene>
    <name evidence="1" type="ORF">EIW28_22150</name>
</gene>
<comment type="caution">
    <text evidence="1">The sequence shown here is derived from an EMBL/GenBank/DDBJ whole genome shotgun (WGS) entry which is preliminary data.</text>
</comment>
<proteinExistence type="predicted"/>
<evidence type="ECO:0000313" key="1">
    <source>
        <dbReference type="EMBL" id="RRR96535.1"/>
    </source>
</evidence>
<keyword evidence="2" id="KW-1185">Reference proteome</keyword>
<dbReference type="Proteomes" id="UP000277256">
    <property type="component" value="Unassembled WGS sequence"/>
</dbReference>
<accession>A0A426UT37</accession>
<name>A0A426UT37_9ACTN</name>
<evidence type="ECO:0000313" key="2">
    <source>
        <dbReference type="Proteomes" id="UP000277256"/>
    </source>
</evidence>
<sequence length="59" mass="6708">MTRPRSSVSPQGECGDRPVVRFAARVHSLTSCRRGRDAPIPRRARCTLRPRSPRPRARI</sequence>
<protein>
    <submittedName>
        <fullName evidence="1">Uncharacterized protein</fullName>
    </submittedName>
</protein>